<dbReference type="InterPro" id="IPR003593">
    <property type="entry name" value="AAA+_ATPase"/>
</dbReference>
<evidence type="ECO:0000256" key="13">
    <source>
        <dbReference type="ARBA" id="ARBA00053454"/>
    </source>
</evidence>
<dbReference type="Pfam" id="PF08402">
    <property type="entry name" value="TOBE_2"/>
    <property type="match status" value="1"/>
</dbReference>
<evidence type="ECO:0000313" key="19">
    <source>
        <dbReference type="EMBL" id="ELY88102.1"/>
    </source>
</evidence>
<evidence type="ECO:0000256" key="3">
    <source>
        <dbReference type="ARBA" id="ARBA00022505"/>
    </source>
</evidence>
<evidence type="ECO:0000256" key="1">
    <source>
        <dbReference type="ARBA" id="ARBA00004202"/>
    </source>
</evidence>
<dbReference type="GO" id="GO:0005524">
    <property type="term" value="F:ATP binding"/>
    <property type="evidence" value="ECO:0007669"/>
    <property type="project" value="UniProtKB-KW"/>
</dbReference>
<reference evidence="19 20" key="1">
    <citation type="journal article" date="2014" name="PLoS Genet.">
        <title>Phylogenetically driven sequencing of extremely halophilic archaea reveals strategies for static and dynamic osmo-response.</title>
        <authorList>
            <person name="Becker E.A."/>
            <person name="Seitzer P.M."/>
            <person name="Tritt A."/>
            <person name="Larsen D."/>
            <person name="Krusor M."/>
            <person name="Yao A.I."/>
            <person name="Wu D."/>
            <person name="Madern D."/>
            <person name="Eisen J.A."/>
            <person name="Darling A.E."/>
            <person name="Facciotti M.T."/>
        </authorList>
    </citation>
    <scope>NUCLEOTIDE SEQUENCE [LARGE SCALE GENOMIC DNA]</scope>
    <source>
        <strain evidence="19 20">DSM 12281</strain>
    </source>
</reference>
<name>L9ZRC0_9EURY</name>
<dbReference type="InterPro" id="IPR050093">
    <property type="entry name" value="ABC_SmlMolc_Importer"/>
</dbReference>
<dbReference type="EC" id="7.3.2.6" evidence="8"/>
<dbReference type="Pfam" id="PF00005">
    <property type="entry name" value="ABC_tran"/>
    <property type="match status" value="1"/>
</dbReference>
<comment type="catalytic activity">
    <reaction evidence="12">
        <text>L-arabinose(out) + ATP + H2O = L-arabinose(in) + ADP + phosphate + H(+)</text>
        <dbReference type="Rhea" id="RHEA:30007"/>
        <dbReference type="ChEBI" id="CHEBI:15377"/>
        <dbReference type="ChEBI" id="CHEBI:15378"/>
        <dbReference type="ChEBI" id="CHEBI:17535"/>
        <dbReference type="ChEBI" id="CHEBI:30616"/>
        <dbReference type="ChEBI" id="CHEBI:43474"/>
        <dbReference type="ChEBI" id="CHEBI:456216"/>
        <dbReference type="EC" id="7.5.2.13"/>
    </reaction>
    <physiologicalReaction direction="left-to-right" evidence="12">
        <dbReference type="Rhea" id="RHEA:30008"/>
    </physiologicalReaction>
</comment>
<evidence type="ECO:0000256" key="16">
    <source>
        <dbReference type="ARBA" id="ARBA00066315"/>
    </source>
</evidence>
<evidence type="ECO:0000256" key="9">
    <source>
        <dbReference type="ARBA" id="ARBA00041133"/>
    </source>
</evidence>
<dbReference type="GO" id="GO:1901238">
    <property type="term" value="F:ABC-type tungstate transporter activity"/>
    <property type="evidence" value="ECO:0007669"/>
    <property type="project" value="UniProtKB-EC"/>
</dbReference>
<dbReference type="OrthoDB" id="18368at2157"/>
<evidence type="ECO:0000256" key="10">
    <source>
        <dbReference type="ARBA" id="ARBA00047936"/>
    </source>
</evidence>
<accession>L9ZRC0</accession>
<comment type="subcellular location">
    <subcellularLocation>
        <location evidence="1">Cell membrane</location>
        <topology evidence="1">Peripheral membrane protein</topology>
    </subcellularLocation>
</comment>
<evidence type="ECO:0000256" key="12">
    <source>
        <dbReference type="ARBA" id="ARBA00051890"/>
    </source>
</evidence>
<keyword evidence="2" id="KW-0813">Transport</keyword>
<evidence type="ECO:0000256" key="4">
    <source>
        <dbReference type="ARBA" id="ARBA00022741"/>
    </source>
</evidence>
<dbReference type="SUPFAM" id="SSF50331">
    <property type="entry name" value="MOP-like"/>
    <property type="match status" value="2"/>
</dbReference>
<dbReference type="STRING" id="1230458.C484_16864"/>
<evidence type="ECO:0000256" key="15">
    <source>
        <dbReference type="ARBA" id="ARBA00065962"/>
    </source>
</evidence>
<comment type="function">
    <text evidence="13">Part of the ABC transporter complex XacGHIJK involved in the uptake of xylose and arabinose. Responsible for energy coupling to the transport system.</text>
</comment>
<comment type="catalytic activity">
    <reaction evidence="11">
        <text>D-xylose(out) + ATP + H2O = D-xylose(in) + ADP + phosphate + H(+)</text>
        <dbReference type="Rhea" id="RHEA:29899"/>
        <dbReference type="ChEBI" id="CHEBI:15377"/>
        <dbReference type="ChEBI" id="CHEBI:15378"/>
        <dbReference type="ChEBI" id="CHEBI:30616"/>
        <dbReference type="ChEBI" id="CHEBI:43474"/>
        <dbReference type="ChEBI" id="CHEBI:53455"/>
        <dbReference type="ChEBI" id="CHEBI:456216"/>
        <dbReference type="EC" id="7.5.2.13"/>
    </reaction>
    <physiologicalReaction direction="left-to-right" evidence="11">
        <dbReference type="Rhea" id="RHEA:29900"/>
    </physiologicalReaction>
</comment>
<dbReference type="Gene3D" id="2.40.50.100">
    <property type="match status" value="1"/>
</dbReference>
<protein>
    <recommendedName>
        <fullName evidence="9">Molybdate/tungstate import ATP-binding protein WtpC</fullName>
        <ecNumber evidence="8">7.3.2.6</ecNumber>
        <ecNumber evidence="16">7.5.2.13</ecNumber>
    </recommendedName>
</protein>
<dbReference type="PROSITE" id="PS00211">
    <property type="entry name" value="ABC_TRANSPORTER_1"/>
    <property type="match status" value="1"/>
</dbReference>
<dbReference type="InterPro" id="IPR003439">
    <property type="entry name" value="ABC_transporter-like_ATP-bd"/>
</dbReference>
<dbReference type="Proteomes" id="UP000011648">
    <property type="component" value="Unassembled WGS sequence"/>
</dbReference>
<dbReference type="SUPFAM" id="SSF52540">
    <property type="entry name" value="P-loop containing nucleoside triphosphate hydrolases"/>
    <property type="match status" value="1"/>
</dbReference>
<comment type="similarity">
    <text evidence="6">Belongs to the ABC transporter superfamily. Sulfate/tungstate importer (TC 3.A.1.6) family.</text>
</comment>
<comment type="similarity">
    <text evidence="14">Belongs to the ABC transporter superfamily. Carbohydrate uptake transporter-1 (CUT1) (TC 3.A.1.1) family.</text>
</comment>
<evidence type="ECO:0000256" key="11">
    <source>
        <dbReference type="ARBA" id="ARBA00050355"/>
    </source>
</evidence>
<evidence type="ECO:0000256" key="7">
    <source>
        <dbReference type="ARBA" id="ARBA00038781"/>
    </source>
</evidence>
<dbReference type="InterPro" id="IPR013611">
    <property type="entry name" value="Transp-assoc_OB_typ2"/>
</dbReference>
<dbReference type="PANTHER" id="PTHR42781">
    <property type="entry name" value="SPERMIDINE/PUTRESCINE IMPORT ATP-BINDING PROTEIN POTA"/>
    <property type="match status" value="1"/>
</dbReference>
<dbReference type="PROSITE" id="PS50893">
    <property type="entry name" value="ABC_TRANSPORTER_2"/>
    <property type="match status" value="1"/>
</dbReference>
<feature type="compositionally biased region" description="Low complexity" evidence="17">
    <location>
        <begin position="291"/>
        <end position="318"/>
    </location>
</feature>
<evidence type="ECO:0000259" key="18">
    <source>
        <dbReference type="PROSITE" id="PS50893"/>
    </source>
</evidence>
<organism evidence="19 20">
    <name type="scientific">Natrialba taiwanensis DSM 12281</name>
    <dbReference type="NCBI Taxonomy" id="1230458"/>
    <lineage>
        <taxon>Archaea</taxon>
        <taxon>Methanobacteriati</taxon>
        <taxon>Methanobacteriota</taxon>
        <taxon>Stenosarchaea group</taxon>
        <taxon>Halobacteria</taxon>
        <taxon>Halobacteriales</taxon>
        <taxon>Natrialbaceae</taxon>
        <taxon>Natrialba</taxon>
    </lineage>
</organism>
<evidence type="ECO:0000256" key="5">
    <source>
        <dbReference type="ARBA" id="ARBA00022840"/>
    </source>
</evidence>
<comment type="subunit">
    <text evidence="15">The complex is composed of two ATP-binding proteins (XacJ and XacK), two transmembrane proteins (XacH and XacI) and a solute-binding protein (XacG).</text>
</comment>
<comment type="subunit">
    <text evidence="7">The complex is composed of two ATP-binding proteins (WtpC), two transmembrane proteins (WtpB) and a solute-binding protein (WtpA).</text>
</comment>
<dbReference type="InterPro" id="IPR027417">
    <property type="entry name" value="P-loop_NTPase"/>
</dbReference>
<keyword evidence="5" id="KW-0067">ATP-binding</keyword>
<dbReference type="GO" id="GO:0043190">
    <property type="term" value="C:ATP-binding cassette (ABC) transporter complex"/>
    <property type="evidence" value="ECO:0007669"/>
    <property type="project" value="InterPro"/>
</dbReference>
<feature type="region of interest" description="Disordered" evidence="17">
    <location>
        <begin position="291"/>
        <end position="327"/>
    </location>
</feature>
<evidence type="ECO:0000256" key="14">
    <source>
        <dbReference type="ARBA" id="ARBA00061029"/>
    </source>
</evidence>
<dbReference type="RefSeq" id="WP_006827015.1">
    <property type="nucleotide sequence ID" value="NZ_AOIL01000052.1"/>
</dbReference>
<dbReference type="InterPro" id="IPR008995">
    <property type="entry name" value="Mo/tungstate-bd_C_term_dom"/>
</dbReference>
<dbReference type="EMBL" id="AOIL01000052">
    <property type="protein sequence ID" value="ELY88102.1"/>
    <property type="molecule type" value="Genomic_DNA"/>
</dbReference>
<keyword evidence="3" id="KW-0500">Molybdenum</keyword>
<dbReference type="AlphaFoldDB" id="L9ZRC0"/>
<proteinExistence type="inferred from homology"/>
<sequence length="387" mass="41458">MSGISLAGVTKRYPGGVLAVKGVDIDIESGEFVTLVGPSGCGKTTTLRTIAGFETPTDGNIRIDDENVTDAPPYERDTGMVFQDFALFPHMTIHENIAYGMEAAGEYTDEEIDARVEEMLELVELPGVGDRTPDQLSGGQQQRIALARALAPRPKALLLDEPLASLDKQLREQMQVELRRIQQEIGITTVFVTHNQEEALTMSDRLAVMNDGKFEQVGPPEDVYNDPDSRFVADFLGTANIFDGSVTAIEDGYATVECADVTVQATAQNGISTGDDVSVIVRPERIRFAAASESDADADATANATANASASSSTNPSADGGTQPAPETVFKGEITFKRHLGSSVEFRVETDAGRELVVVRRSGLDERGPGDRVTVSIGAADCRLVEE</sequence>
<gene>
    <name evidence="19" type="ORF">C484_16864</name>
</gene>
<dbReference type="PATRIC" id="fig|1230458.4.peg.3420"/>
<dbReference type="PANTHER" id="PTHR42781:SF4">
    <property type="entry name" value="SPERMIDINE_PUTRESCINE IMPORT ATP-BINDING PROTEIN POTA"/>
    <property type="match status" value="1"/>
</dbReference>
<comment type="caution">
    <text evidence="19">The sequence shown here is derived from an EMBL/GenBank/DDBJ whole genome shotgun (WGS) entry which is preliminary data.</text>
</comment>
<dbReference type="EC" id="7.5.2.13" evidence="16"/>
<dbReference type="Gene3D" id="3.40.50.300">
    <property type="entry name" value="P-loop containing nucleotide triphosphate hydrolases"/>
    <property type="match status" value="1"/>
</dbReference>
<evidence type="ECO:0000256" key="6">
    <source>
        <dbReference type="ARBA" id="ARBA00038307"/>
    </source>
</evidence>
<evidence type="ECO:0000313" key="20">
    <source>
        <dbReference type="Proteomes" id="UP000011648"/>
    </source>
</evidence>
<feature type="domain" description="ABC transporter" evidence="18">
    <location>
        <begin position="4"/>
        <end position="236"/>
    </location>
</feature>
<comment type="catalytic activity">
    <reaction evidence="10">
        <text>tungstate(in) + ATP + H2O = tungstate(out) + ADP + phosphate + H(+)</text>
        <dbReference type="Rhea" id="RHEA:35027"/>
        <dbReference type="ChEBI" id="CHEBI:15377"/>
        <dbReference type="ChEBI" id="CHEBI:15378"/>
        <dbReference type="ChEBI" id="CHEBI:30616"/>
        <dbReference type="ChEBI" id="CHEBI:43474"/>
        <dbReference type="ChEBI" id="CHEBI:46502"/>
        <dbReference type="ChEBI" id="CHEBI:456216"/>
        <dbReference type="EC" id="7.3.2.6"/>
    </reaction>
</comment>
<dbReference type="FunFam" id="3.40.50.300:FF:000042">
    <property type="entry name" value="Maltose/maltodextrin ABC transporter, ATP-binding protein"/>
    <property type="match status" value="1"/>
</dbReference>
<dbReference type="SMART" id="SM00382">
    <property type="entry name" value="AAA"/>
    <property type="match status" value="1"/>
</dbReference>
<evidence type="ECO:0000256" key="17">
    <source>
        <dbReference type="SAM" id="MobiDB-lite"/>
    </source>
</evidence>
<dbReference type="InterPro" id="IPR017871">
    <property type="entry name" value="ABC_transporter-like_CS"/>
</dbReference>
<evidence type="ECO:0000256" key="8">
    <source>
        <dbReference type="ARBA" id="ARBA00039025"/>
    </source>
</evidence>
<dbReference type="GO" id="GO:0016887">
    <property type="term" value="F:ATP hydrolysis activity"/>
    <property type="evidence" value="ECO:0007669"/>
    <property type="project" value="InterPro"/>
</dbReference>
<evidence type="ECO:0000256" key="2">
    <source>
        <dbReference type="ARBA" id="ARBA00022448"/>
    </source>
</evidence>
<keyword evidence="20" id="KW-1185">Reference proteome</keyword>
<keyword evidence="4" id="KW-0547">Nucleotide-binding</keyword>